<comment type="caution">
    <text evidence="5">The sequence shown here is derived from an EMBL/GenBank/DDBJ whole genome shotgun (WGS) entry which is preliminary data.</text>
</comment>
<sequence>MDASAKRIDKNVHATSTTTSNSGPSSTEANEQNLSYIRSSPRNFSDDDTGTVRGSVHRTLPGLINDIMSKGRRMTWRTFHSQAVLDCLRNRQEWAQLVDRGPKTNSSKKRRKADAEDSDDNEFSKGRSMKEVERKSVESQKEELPKEEG</sequence>
<keyword evidence="2" id="KW-0539">Nucleus</keyword>
<dbReference type="InterPro" id="IPR056065">
    <property type="entry name" value="DUF7648"/>
</dbReference>
<feature type="compositionally biased region" description="Basic and acidic residues" evidence="3">
    <location>
        <begin position="122"/>
        <end position="149"/>
    </location>
</feature>
<feature type="compositionally biased region" description="Polar residues" evidence="3">
    <location>
        <begin position="28"/>
        <end position="43"/>
    </location>
</feature>
<evidence type="ECO:0000313" key="5">
    <source>
        <dbReference type="EMBL" id="KAK9020724.1"/>
    </source>
</evidence>
<evidence type="ECO:0000256" key="3">
    <source>
        <dbReference type="SAM" id="MobiDB-lite"/>
    </source>
</evidence>
<evidence type="ECO:0000256" key="2">
    <source>
        <dbReference type="ARBA" id="ARBA00023242"/>
    </source>
</evidence>
<dbReference type="Pfam" id="PF24659">
    <property type="entry name" value="DUF7648"/>
    <property type="match status" value="1"/>
</dbReference>
<gene>
    <name evidence="5" type="ORF">V6N11_010741</name>
</gene>
<comment type="subcellular location">
    <subcellularLocation>
        <location evidence="1">Nucleus</location>
    </subcellularLocation>
</comment>
<evidence type="ECO:0000259" key="4">
    <source>
        <dbReference type="Pfam" id="PF24659"/>
    </source>
</evidence>
<feature type="domain" description="DUF7648" evidence="4">
    <location>
        <begin position="80"/>
        <end position="98"/>
    </location>
</feature>
<protein>
    <recommendedName>
        <fullName evidence="4">DUF7648 domain-containing protein</fullName>
    </recommendedName>
</protein>
<feature type="compositionally biased region" description="Low complexity" evidence="3">
    <location>
        <begin position="15"/>
        <end position="27"/>
    </location>
</feature>
<dbReference type="Proteomes" id="UP001396334">
    <property type="component" value="Unassembled WGS sequence"/>
</dbReference>
<reference evidence="5 6" key="1">
    <citation type="journal article" date="2024" name="G3 (Bethesda)">
        <title>Genome assembly of Hibiscus sabdariffa L. provides insights into metabolisms of medicinal natural products.</title>
        <authorList>
            <person name="Kim T."/>
        </authorList>
    </citation>
    <scope>NUCLEOTIDE SEQUENCE [LARGE SCALE GENOMIC DNA]</scope>
    <source>
        <strain evidence="5">TK-2024</strain>
        <tissue evidence="5">Old leaves</tissue>
    </source>
</reference>
<dbReference type="EMBL" id="JBBPBN010000016">
    <property type="protein sequence ID" value="KAK9020724.1"/>
    <property type="molecule type" value="Genomic_DNA"/>
</dbReference>
<feature type="region of interest" description="Disordered" evidence="3">
    <location>
        <begin position="1"/>
        <end position="62"/>
    </location>
</feature>
<feature type="compositionally biased region" description="Basic and acidic residues" evidence="3">
    <location>
        <begin position="1"/>
        <end position="12"/>
    </location>
</feature>
<evidence type="ECO:0000313" key="6">
    <source>
        <dbReference type="Proteomes" id="UP001396334"/>
    </source>
</evidence>
<dbReference type="PANTHER" id="PTHR14571">
    <property type="entry name" value="HISTONE-LYSINE N-METHYLTRANSFERASE SET-26-RELATED"/>
    <property type="match status" value="1"/>
</dbReference>
<proteinExistence type="predicted"/>
<keyword evidence="6" id="KW-1185">Reference proteome</keyword>
<dbReference type="PANTHER" id="PTHR14571:SF9">
    <property type="entry name" value="HISTONE-LYSINE N-METHYLTRANSFERASE SET-26-RELATED"/>
    <property type="match status" value="1"/>
</dbReference>
<name>A0ABR2S6Y5_9ROSI</name>
<evidence type="ECO:0000256" key="1">
    <source>
        <dbReference type="ARBA" id="ARBA00004123"/>
    </source>
</evidence>
<feature type="region of interest" description="Disordered" evidence="3">
    <location>
        <begin position="95"/>
        <end position="149"/>
    </location>
</feature>
<organism evidence="5 6">
    <name type="scientific">Hibiscus sabdariffa</name>
    <name type="common">roselle</name>
    <dbReference type="NCBI Taxonomy" id="183260"/>
    <lineage>
        <taxon>Eukaryota</taxon>
        <taxon>Viridiplantae</taxon>
        <taxon>Streptophyta</taxon>
        <taxon>Embryophyta</taxon>
        <taxon>Tracheophyta</taxon>
        <taxon>Spermatophyta</taxon>
        <taxon>Magnoliopsida</taxon>
        <taxon>eudicotyledons</taxon>
        <taxon>Gunneridae</taxon>
        <taxon>Pentapetalae</taxon>
        <taxon>rosids</taxon>
        <taxon>malvids</taxon>
        <taxon>Malvales</taxon>
        <taxon>Malvaceae</taxon>
        <taxon>Malvoideae</taxon>
        <taxon>Hibiscus</taxon>
    </lineage>
</organism>
<accession>A0ABR2S6Y5</accession>